<accession>A0ACB7UEE0</accession>
<dbReference type="Proteomes" id="UP000827976">
    <property type="component" value="Chromosome 17"/>
</dbReference>
<name>A0ACB7UEE0_DIOAL</name>
<comment type="caution">
    <text evidence="1">The sequence shown here is derived from an EMBL/GenBank/DDBJ whole genome shotgun (WGS) entry which is preliminary data.</text>
</comment>
<dbReference type="EMBL" id="CM037027">
    <property type="protein sequence ID" value="KAH7658627.1"/>
    <property type="molecule type" value="Genomic_DNA"/>
</dbReference>
<evidence type="ECO:0000313" key="1">
    <source>
        <dbReference type="EMBL" id="KAH7658627.1"/>
    </source>
</evidence>
<gene>
    <name evidence="1" type="ORF">IHE45_17G102000</name>
</gene>
<sequence>MHLFLLFLLFSLIDNGVSVSSLPQASVKCSCSPCGSPCSNPSPPPPSLLPPPPPSSPSSSYCPPPPLPFYVSPPPPPPPFYFLNPPGNLYPIDPQYSSSSRRSYNTISLPESLILKGFSLCSFSFFLQLLYQI</sequence>
<protein>
    <submittedName>
        <fullName evidence="1">Uncharacterized protein</fullName>
    </submittedName>
</protein>
<keyword evidence="2" id="KW-1185">Reference proteome</keyword>
<reference evidence="2" key="1">
    <citation type="journal article" date="2022" name="Nat. Commun.">
        <title>Chromosome evolution and the genetic basis of agronomically important traits in greater yam.</title>
        <authorList>
            <person name="Bredeson J.V."/>
            <person name="Lyons J.B."/>
            <person name="Oniyinde I.O."/>
            <person name="Okereke N.R."/>
            <person name="Kolade O."/>
            <person name="Nnabue I."/>
            <person name="Nwadili C.O."/>
            <person name="Hribova E."/>
            <person name="Parker M."/>
            <person name="Nwogha J."/>
            <person name="Shu S."/>
            <person name="Carlson J."/>
            <person name="Kariba R."/>
            <person name="Muthemba S."/>
            <person name="Knop K."/>
            <person name="Barton G.J."/>
            <person name="Sherwood A.V."/>
            <person name="Lopez-Montes A."/>
            <person name="Asiedu R."/>
            <person name="Jamnadass R."/>
            <person name="Muchugi A."/>
            <person name="Goodstein D."/>
            <person name="Egesi C.N."/>
            <person name="Featherston J."/>
            <person name="Asfaw A."/>
            <person name="Simpson G.G."/>
            <person name="Dolezel J."/>
            <person name="Hendre P.S."/>
            <person name="Van Deynze A."/>
            <person name="Kumar P.L."/>
            <person name="Obidiegwu J.E."/>
            <person name="Bhattacharjee R."/>
            <person name="Rokhsar D.S."/>
        </authorList>
    </citation>
    <scope>NUCLEOTIDE SEQUENCE [LARGE SCALE GENOMIC DNA]</scope>
    <source>
        <strain evidence="2">cv. TDa95/00328</strain>
    </source>
</reference>
<organism evidence="1 2">
    <name type="scientific">Dioscorea alata</name>
    <name type="common">Purple yam</name>
    <dbReference type="NCBI Taxonomy" id="55571"/>
    <lineage>
        <taxon>Eukaryota</taxon>
        <taxon>Viridiplantae</taxon>
        <taxon>Streptophyta</taxon>
        <taxon>Embryophyta</taxon>
        <taxon>Tracheophyta</taxon>
        <taxon>Spermatophyta</taxon>
        <taxon>Magnoliopsida</taxon>
        <taxon>Liliopsida</taxon>
        <taxon>Dioscoreales</taxon>
        <taxon>Dioscoreaceae</taxon>
        <taxon>Dioscorea</taxon>
    </lineage>
</organism>
<evidence type="ECO:0000313" key="2">
    <source>
        <dbReference type="Proteomes" id="UP000827976"/>
    </source>
</evidence>
<proteinExistence type="predicted"/>